<proteinExistence type="predicted"/>
<protein>
    <submittedName>
        <fullName evidence="2">Uncharacterized protein</fullName>
    </submittedName>
</protein>
<dbReference type="AlphaFoldDB" id="A0A6J4SXS0"/>
<dbReference type="EMBL" id="CADCVY010000080">
    <property type="protein sequence ID" value="CAA9507958.1"/>
    <property type="molecule type" value="Genomic_DNA"/>
</dbReference>
<feature type="region of interest" description="Disordered" evidence="1">
    <location>
        <begin position="1"/>
        <end position="39"/>
    </location>
</feature>
<evidence type="ECO:0000256" key="1">
    <source>
        <dbReference type="SAM" id="MobiDB-lite"/>
    </source>
</evidence>
<name>A0A6J4SXS0_9SPHN</name>
<feature type="non-terminal residue" evidence="2">
    <location>
        <position position="39"/>
    </location>
</feature>
<reference evidence="2" key="1">
    <citation type="submission" date="2020-02" db="EMBL/GenBank/DDBJ databases">
        <authorList>
            <person name="Meier V. D."/>
        </authorList>
    </citation>
    <scope>NUCLEOTIDE SEQUENCE</scope>
    <source>
        <strain evidence="2">AVDCRST_MAG44</strain>
    </source>
</reference>
<gene>
    <name evidence="2" type="ORF">AVDCRST_MAG44-1147</name>
</gene>
<accession>A0A6J4SXS0</accession>
<organism evidence="2">
    <name type="scientific">uncultured Sphingomonas sp</name>
    <dbReference type="NCBI Taxonomy" id="158754"/>
    <lineage>
        <taxon>Bacteria</taxon>
        <taxon>Pseudomonadati</taxon>
        <taxon>Pseudomonadota</taxon>
        <taxon>Alphaproteobacteria</taxon>
        <taxon>Sphingomonadales</taxon>
        <taxon>Sphingomonadaceae</taxon>
        <taxon>Sphingomonas</taxon>
        <taxon>environmental samples</taxon>
    </lineage>
</organism>
<evidence type="ECO:0000313" key="2">
    <source>
        <dbReference type="EMBL" id="CAA9507958.1"/>
    </source>
</evidence>
<feature type="non-terminal residue" evidence="2">
    <location>
        <position position="1"/>
    </location>
</feature>
<sequence length="39" mass="4437">VETHRPHSCLPFRQGGSRGREFQQQQRSACAFIARSPPL</sequence>